<comment type="caution">
    <text evidence="1">The sequence shown here is derived from an EMBL/GenBank/DDBJ whole genome shotgun (WGS) entry which is preliminary data.</text>
</comment>
<proteinExistence type="predicted"/>
<organism evidence="1 2">
    <name type="scientific">Rhizobium oryziradicis</name>
    <dbReference type="NCBI Taxonomy" id="1867956"/>
    <lineage>
        <taxon>Bacteria</taxon>
        <taxon>Pseudomonadati</taxon>
        <taxon>Pseudomonadota</taxon>
        <taxon>Alphaproteobacteria</taxon>
        <taxon>Hyphomicrobiales</taxon>
        <taxon>Rhizobiaceae</taxon>
        <taxon>Rhizobium/Agrobacterium group</taxon>
        <taxon>Rhizobium</taxon>
    </lineage>
</organism>
<evidence type="ECO:0000313" key="2">
    <source>
        <dbReference type="Proteomes" id="UP000186894"/>
    </source>
</evidence>
<protein>
    <submittedName>
        <fullName evidence="1">Uncharacterized protein</fullName>
    </submittedName>
</protein>
<gene>
    <name evidence="1" type="ORF">BJF95_18550</name>
</gene>
<dbReference type="Proteomes" id="UP000186894">
    <property type="component" value="Unassembled WGS sequence"/>
</dbReference>
<accession>A0A1Q8ZTP4</accession>
<dbReference type="AlphaFoldDB" id="A0A1Q8ZTP4"/>
<reference evidence="1 2" key="1">
    <citation type="submission" date="2016-09" db="EMBL/GenBank/DDBJ databases">
        <title>Rhizobium oryziradicis sp. nov., isolated from the root of rice.</title>
        <authorList>
            <person name="Zhao J."/>
            <person name="Zhang X."/>
        </authorList>
    </citation>
    <scope>NUCLEOTIDE SEQUENCE [LARGE SCALE GENOMIC DNA]</scope>
    <source>
        <strain evidence="1 2">N19</strain>
    </source>
</reference>
<sequence length="68" mass="7584">MIHAGCMALGLADERGATAIANSRTYFFRTRKSCALRYSIFCIILLKASDNLKNYTGSKPNLNLIKKK</sequence>
<dbReference type="STRING" id="1867956.BJF95_18550"/>
<name>A0A1Q8ZTP4_9HYPH</name>
<keyword evidence="2" id="KW-1185">Reference proteome</keyword>
<dbReference type="EMBL" id="MKIM01000025">
    <property type="protein sequence ID" value="OLP45308.1"/>
    <property type="molecule type" value="Genomic_DNA"/>
</dbReference>
<evidence type="ECO:0000313" key="1">
    <source>
        <dbReference type="EMBL" id="OLP45308.1"/>
    </source>
</evidence>